<comment type="caution">
    <text evidence="8">The sequence shown here is derived from an EMBL/GenBank/DDBJ whole genome shotgun (WGS) entry which is preliminary data.</text>
</comment>
<evidence type="ECO:0000313" key="9">
    <source>
        <dbReference type="Proteomes" id="UP000677913"/>
    </source>
</evidence>
<dbReference type="PANTHER" id="PTHR11699">
    <property type="entry name" value="ALDEHYDE DEHYDROGENASE-RELATED"/>
    <property type="match status" value="1"/>
</dbReference>
<dbReference type="InterPro" id="IPR016163">
    <property type="entry name" value="Ald_DH_C"/>
</dbReference>
<evidence type="ECO:0000256" key="3">
    <source>
        <dbReference type="ARBA" id="ARBA00023002"/>
    </source>
</evidence>
<dbReference type="SUPFAM" id="SSF53720">
    <property type="entry name" value="ALDH-like"/>
    <property type="match status" value="1"/>
</dbReference>
<keyword evidence="2" id="KW-0521">NADP</keyword>
<evidence type="ECO:0000256" key="6">
    <source>
        <dbReference type="SAM" id="MobiDB-lite"/>
    </source>
</evidence>
<sequence length="545" mass="57975">MTTSGVTPQTAPGPAPGAGANGAATRLETIRPHLPREFVARLVEDVVVGSNAGTTPIHAPVTGEVIVELPQSAPGDVRLAFQKARAAQPAWAARPVGERAAVLRRLHDLLFDNEPHLLNLVQIETGKARLHAYEELAGAAAALRHYAAAAPGYLKTRRRAGILPGLTKVSEVRHPKGVVGLITPWNYPLALVVMDIAPALVAGNAVVHKPDNATTLTALYLRQFAVRAGLPQDAWQIVTGEGPVTGPAVVDHADYVAFTGSTRTGRQVAQQAAGRLIGCSLELGGKNSMIVFDDADLEKAVQGALRGCFSSAGQLCVSFERIYVHYSLHDQFLERFVTETKALRLGGGLDYGADVGSLASTRQLESVTLHVEDARAKGAKVLAGGRRRPDVGSLFYEPTILSGVTAAMNVYAQETFGPVVSVFGFKNEAEVLEAANDTVYGLNAAVWTRDAKRAREAALRLHSGMVNVNEAYGAAFGSVAAAIGGMGDSGLGRRNGAEGIHRYTELQTIARQTVLPLAPWFGESPERYTKQLTFSLRLLKRLGLK</sequence>
<protein>
    <recommendedName>
        <fullName evidence="4">succinate-semialdehyde dehydrogenase (NADP(+))</fullName>
        <ecNumber evidence="4">1.2.1.79</ecNumber>
    </recommendedName>
</protein>
<gene>
    <name evidence="8" type="ORF">KGA66_01490</name>
</gene>
<dbReference type="FunFam" id="3.40.605.10:FF:000010">
    <property type="entry name" value="N-succinylglutamate 5-semialdehyde dehydrogenase"/>
    <property type="match status" value="1"/>
</dbReference>
<proteinExistence type="inferred from homology"/>
<feature type="domain" description="Aldehyde dehydrogenase" evidence="7">
    <location>
        <begin position="51"/>
        <end position="509"/>
    </location>
</feature>
<evidence type="ECO:0000259" key="7">
    <source>
        <dbReference type="Pfam" id="PF00171"/>
    </source>
</evidence>
<evidence type="ECO:0000313" key="8">
    <source>
        <dbReference type="EMBL" id="MBS2961702.1"/>
    </source>
</evidence>
<dbReference type="AlphaFoldDB" id="A0A8J8B9C7"/>
<dbReference type="Gene3D" id="3.40.605.10">
    <property type="entry name" value="Aldehyde Dehydrogenase, Chain A, domain 1"/>
    <property type="match status" value="1"/>
</dbReference>
<comment type="catalytic activity">
    <reaction evidence="5">
        <text>succinate semialdehyde + NADP(+) + H2O = succinate + NADPH + 2 H(+)</text>
        <dbReference type="Rhea" id="RHEA:13213"/>
        <dbReference type="ChEBI" id="CHEBI:15377"/>
        <dbReference type="ChEBI" id="CHEBI:15378"/>
        <dbReference type="ChEBI" id="CHEBI:30031"/>
        <dbReference type="ChEBI" id="CHEBI:57706"/>
        <dbReference type="ChEBI" id="CHEBI:57783"/>
        <dbReference type="ChEBI" id="CHEBI:58349"/>
        <dbReference type="EC" id="1.2.1.79"/>
    </reaction>
</comment>
<dbReference type="InterPro" id="IPR016162">
    <property type="entry name" value="Ald_DH_N"/>
</dbReference>
<keyword evidence="3" id="KW-0560">Oxidoreductase</keyword>
<dbReference type="Pfam" id="PF00171">
    <property type="entry name" value="Aldedh"/>
    <property type="match status" value="1"/>
</dbReference>
<feature type="compositionally biased region" description="Polar residues" evidence="6">
    <location>
        <begin position="1"/>
        <end position="10"/>
    </location>
</feature>
<dbReference type="RefSeq" id="WP_211463630.1">
    <property type="nucleotide sequence ID" value="NZ_JAGSXH010000003.1"/>
</dbReference>
<dbReference type="InterPro" id="IPR016161">
    <property type="entry name" value="Ald_DH/histidinol_DH"/>
</dbReference>
<keyword evidence="9" id="KW-1185">Reference proteome</keyword>
<dbReference type="Proteomes" id="UP000677913">
    <property type="component" value="Unassembled WGS sequence"/>
</dbReference>
<name>A0A8J8B9C7_9ACTN</name>
<feature type="region of interest" description="Disordered" evidence="6">
    <location>
        <begin position="1"/>
        <end position="22"/>
    </location>
</feature>
<dbReference type="FunFam" id="3.40.309.10:FF:000009">
    <property type="entry name" value="Aldehyde dehydrogenase A"/>
    <property type="match status" value="1"/>
</dbReference>
<evidence type="ECO:0000256" key="4">
    <source>
        <dbReference type="ARBA" id="ARBA00039122"/>
    </source>
</evidence>
<comment type="similarity">
    <text evidence="1">Belongs to the aldehyde dehydrogenase family.</text>
</comment>
<dbReference type="GO" id="GO:0036243">
    <property type="term" value="F:succinate-semialdehyde dehydrogenase (NADP+) activity"/>
    <property type="evidence" value="ECO:0007669"/>
    <property type="project" value="UniProtKB-EC"/>
</dbReference>
<evidence type="ECO:0000256" key="2">
    <source>
        <dbReference type="ARBA" id="ARBA00022857"/>
    </source>
</evidence>
<evidence type="ECO:0000256" key="5">
    <source>
        <dbReference type="ARBA" id="ARBA00048559"/>
    </source>
</evidence>
<dbReference type="NCBIfam" id="NF006916">
    <property type="entry name" value="PRK09407.1"/>
    <property type="match status" value="1"/>
</dbReference>
<reference evidence="8" key="1">
    <citation type="submission" date="2021-04" db="EMBL/GenBank/DDBJ databases">
        <title>Genome based classification of Actinospica acidithermotolerans sp. nov., an actinobacterium isolated from an Indonesian hot spring.</title>
        <authorList>
            <person name="Kusuma A.B."/>
            <person name="Putra K.E."/>
            <person name="Nafisah S."/>
            <person name="Loh J."/>
            <person name="Nouioui I."/>
            <person name="Goodfellow M."/>
        </authorList>
    </citation>
    <scope>NUCLEOTIDE SEQUENCE</scope>
    <source>
        <strain evidence="8">DSM 45618</strain>
    </source>
</reference>
<dbReference type="Gene3D" id="3.40.309.10">
    <property type="entry name" value="Aldehyde Dehydrogenase, Chain A, domain 2"/>
    <property type="match status" value="1"/>
</dbReference>
<dbReference type="EMBL" id="JAGSXH010000003">
    <property type="protein sequence ID" value="MBS2961702.1"/>
    <property type="molecule type" value="Genomic_DNA"/>
</dbReference>
<accession>A0A8J8B9C7</accession>
<organism evidence="8 9">
    <name type="scientific">Actinocrinis puniceicyclus</name>
    <dbReference type="NCBI Taxonomy" id="977794"/>
    <lineage>
        <taxon>Bacteria</taxon>
        <taxon>Bacillati</taxon>
        <taxon>Actinomycetota</taxon>
        <taxon>Actinomycetes</taxon>
        <taxon>Catenulisporales</taxon>
        <taxon>Actinospicaceae</taxon>
        <taxon>Actinocrinis</taxon>
    </lineage>
</organism>
<evidence type="ECO:0000256" key="1">
    <source>
        <dbReference type="ARBA" id="ARBA00009986"/>
    </source>
</evidence>
<dbReference type="EC" id="1.2.1.79" evidence="4"/>
<dbReference type="InterPro" id="IPR015590">
    <property type="entry name" value="Aldehyde_DH_dom"/>
</dbReference>